<proteinExistence type="predicted"/>
<evidence type="ECO:0000313" key="1">
    <source>
        <dbReference type="EMBL" id="NYT46483.1"/>
    </source>
</evidence>
<name>A0A7Z0MMV3_9GAMM</name>
<organism evidence="1 2">
    <name type="scientific">Candidatus Methanofishera endochildressiae</name>
    <dbReference type="NCBI Taxonomy" id="2738884"/>
    <lineage>
        <taxon>Bacteria</taxon>
        <taxon>Pseudomonadati</taxon>
        <taxon>Pseudomonadota</taxon>
        <taxon>Gammaproteobacteria</taxon>
        <taxon>Candidatus Methanofishera</taxon>
    </lineage>
</organism>
<dbReference type="Proteomes" id="UP000537890">
    <property type="component" value="Unassembled WGS sequence"/>
</dbReference>
<sequence>MRNIISTQLEIGQVDIANIVIDVTSRDDSPLILLGLQHIYTTESLKEAVFSIFRRAIKPPRNNANTVAVDRK</sequence>
<accession>A0A7Z0MMV3</accession>
<gene>
    <name evidence="1" type="ORF">H0A75_01015</name>
</gene>
<protein>
    <submittedName>
        <fullName evidence="1">Uncharacterized protein</fullName>
    </submittedName>
</protein>
<evidence type="ECO:0000313" key="2">
    <source>
        <dbReference type="Proteomes" id="UP000537890"/>
    </source>
</evidence>
<dbReference type="EMBL" id="JACCHS010000007">
    <property type="protein sequence ID" value="NYT46483.1"/>
    <property type="molecule type" value="Genomic_DNA"/>
</dbReference>
<dbReference type="AlphaFoldDB" id="A0A7Z0MMV3"/>
<comment type="caution">
    <text evidence="1">The sequence shown here is derived from an EMBL/GenBank/DDBJ whole genome shotgun (WGS) entry which is preliminary data.</text>
</comment>
<reference evidence="1 2" key="1">
    <citation type="submission" date="2020-05" db="EMBL/GenBank/DDBJ databases">
        <title>Horizontal transmission and recombination maintain forever young bacterial symbiont genomes.</title>
        <authorList>
            <person name="Russell S.L."/>
            <person name="Pepper-Tunick E."/>
            <person name="Svedberg J."/>
            <person name="Byrne A."/>
            <person name="Ruelas Castillo J."/>
            <person name="Vollmers C."/>
            <person name="Beinart R.A."/>
            <person name="Corbett-Detig R."/>
        </authorList>
    </citation>
    <scope>NUCLEOTIDE SEQUENCE [LARGE SCALE GENOMIC DNA]</scope>
    <source>
        <strain evidence="1">4727-3</strain>
    </source>
</reference>